<proteinExistence type="predicted"/>
<name>A0A183GX65_HELPZ</name>
<dbReference type="Proteomes" id="UP000050761">
    <property type="component" value="Unassembled WGS sequence"/>
</dbReference>
<reference evidence="3" key="2">
    <citation type="submission" date="2019-09" db="UniProtKB">
        <authorList>
            <consortium name="WormBaseParasite"/>
        </authorList>
    </citation>
    <scope>IDENTIFICATION</scope>
</reference>
<dbReference type="WBParaSite" id="HPBE_0002728501-mRNA-1">
    <property type="protein sequence ID" value="HPBE_0002728501-mRNA-1"/>
    <property type="gene ID" value="HPBE_0002728501"/>
</dbReference>
<organism evidence="2 3">
    <name type="scientific">Heligmosomoides polygyrus</name>
    <name type="common">Parasitic roundworm</name>
    <dbReference type="NCBI Taxonomy" id="6339"/>
    <lineage>
        <taxon>Eukaryota</taxon>
        <taxon>Metazoa</taxon>
        <taxon>Ecdysozoa</taxon>
        <taxon>Nematoda</taxon>
        <taxon>Chromadorea</taxon>
        <taxon>Rhabditida</taxon>
        <taxon>Rhabditina</taxon>
        <taxon>Rhabditomorpha</taxon>
        <taxon>Strongyloidea</taxon>
        <taxon>Heligmosomidae</taxon>
        <taxon>Heligmosomoides</taxon>
    </lineage>
</organism>
<sequence>MSIKHLAAIVLEYKCDIPNNIVKTIATSLGYTLTEAIIICKPRQKLYEKSCMSSIRDSDKVDDTVQCIFYLAVARHYSDSCPVVIDGEERFAIVMKEGICRYCLENCPAERCRFRTKRPCWYCKKIEGTIVEDLIPDDRGHTERYVLYQTREPSYASD</sequence>
<gene>
    <name evidence="1" type="ORF">HPBE_LOCUS27284</name>
</gene>
<reference evidence="1 2" key="1">
    <citation type="submission" date="2018-11" db="EMBL/GenBank/DDBJ databases">
        <authorList>
            <consortium name="Pathogen Informatics"/>
        </authorList>
    </citation>
    <scope>NUCLEOTIDE SEQUENCE [LARGE SCALE GENOMIC DNA]</scope>
</reference>
<dbReference type="AlphaFoldDB" id="A0A183GX65"/>
<evidence type="ECO:0000313" key="2">
    <source>
        <dbReference type="Proteomes" id="UP000050761"/>
    </source>
</evidence>
<dbReference type="EMBL" id="UZAH01042841">
    <property type="protein sequence ID" value="VDP62455.1"/>
    <property type="molecule type" value="Genomic_DNA"/>
</dbReference>
<protein>
    <submittedName>
        <fullName evidence="3">DUF5651 domain-containing protein</fullName>
    </submittedName>
</protein>
<accession>A0A3P8G5X0</accession>
<evidence type="ECO:0000313" key="3">
    <source>
        <dbReference type="WBParaSite" id="HPBE_0002728501-mRNA-1"/>
    </source>
</evidence>
<evidence type="ECO:0000313" key="1">
    <source>
        <dbReference type="EMBL" id="VDP62455.1"/>
    </source>
</evidence>
<keyword evidence="2" id="KW-1185">Reference proteome</keyword>
<dbReference type="OrthoDB" id="5819470at2759"/>
<accession>A0A183GX65</accession>